<dbReference type="Proteomes" id="UP001600888">
    <property type="component" value="Unassembled WGS sequence"/>
</dbReference>
<evidence type="ECO:0000313" key="5">
    <source>
        <dbReference type="Proteomes" id="UP001600888"/>
    </source>
</evidence>
<feature type="transmembrane region" description="Helical" evidence="3">
    <location>
        <begin position="54"/>
        <end position="79"/>
    </location>
</feature>
<comment type="caution">
    <text evidence="4">The sequence shown here is derived from an EMBL/GenBank/DDBJ whole genome shotgun (WGS) entry which is preliminary data.</text>
</comment>
<evidence type="ECO:0000313" key="4">
    <source>
        <dbReference type="EMBL" id="KAL2272857.1"/>
    </source>
</evidence>
<keyword evidence="1" id="KW-0175">Coiled coil</keyword>
<feature type="compositionally biased region" description="Polar residues" evidence="2">
    <location>
        <begin position="14"/>
        <end position="23"/>
    </location>
</feature>
<gene>
    <name evidence="4" type="ORF">FJTKL_05946</name>
</gene>
<evidence type="ECO:0000256" key="1">
    <source>
        <dbReference type="SAM" id="Coils"/>
    </source>
</evidence>
<evidence type="ECO:0000256" key="3">
    <source>
        <dbReference type="SAM" id="Phobius"/>
    </source>
</evidence>
<feature type="coiled-coil region" evidence="1">
    <location>
        <begin position="82"/>
        <end position="109"/>
    </location>
</feature>
<name>A0ABR4DR33_9PEZI</name>
<accession>A0ABR4DR33</accession>
<keyword evidence="3" id="KW-1133">Transmembrane helix</keyword>
<sequence>MHVTRCVTNMAPAPQNNPTSRVTSYEQENPSIALRAVPTLQPSRPPSRAVKMAIITRAVSITNFLVASSALCFQVFVLYPWHKELDENFEKLKKEHIRVLDNIKDLSEAGVEKDRAIGASVTRQKTLREYLGI</sequence>
<keyword evidence="3" id="KW-0812">Transmembrane</keyword>
<organism evidence="4 5">
    <name type="scientific">Diaporthe vaccinii</name>
    <dbReference type="NCBI Taxonomy" id="105482"/>
    <lineage>
        <taxon>Eukaryota</taxon>
        <taxon>Fungi</taxon>
        <taxon>Dikarya</taxon>
        <taxon>Ascomycota</taxon>
        <taxon>Pezizomycotina</taxon>
        <taxon>Sordariomycetes</taxon>
        <taxon>Sordariomycetidae</taxon>
        <taxon>Diaporthales</taxon>
        <taxon>Diaporthaceae</taxon>
        <taxon>Diaporthe</taxon>
        <taxon>Diaporthe eres species complex</taxon>
    </lineage>
</organism>
<evidence type="ECO:0000256" key="2">
    <source>
        <dbReference type="SAM" id="MobiDB-lite"/>
    </source>
</evidence>
<keyword evidence="5" id="KW-1185">Reference proteome</keyword>
<dbReference type="EMBL" id="JBAWTH010000212">
    <property type="protein sequence ID" value="KAL2272857.1"/>
    <property type="molecule type" value="Genomic_DNA"/>
</dbReference>
<evidence type="ECO:0008006" key="6">
    <source>
        <dbReference type="Google" id="ProtNLM"/>
    </source>
</evidence>
<dbReference type="PANTHER" id="PTHR40135">
    <property type="entry name" value="MITOCHONDRIAL PHOSPHATE CARRIER PROTEIN"/>
    <property type="match status" value="1"/>
</dbReference>
<dbReference type="PANTHER" id="PTHR40135:SF1">
    <property type="entry name" value="MITOCHONDRIAL PHOSPHATE CARRIER PROTEIN"/>
    <property type="match status" value="1"/>
</dbReference>
<proteinExistence type="predicted"/>
<feature type="region of interest" description="Disordered" evidence="2">
    <location>
        <begin position="1"/>
        <end position="23"/>
    </location>
</feature>
<protein>
    <recommendedName>
        <fullName evidence="6">Mitochondrial phosphate carrier protein</fullName>
    </recommendedName>
</protein>
<reference evidence="4 5" key="1">
    <citation type="submission" date="2024-03" db="EMBL/GenBank/DDBJ databases">
        <title>A high-quality draft genome sequence of Diaporthe vaccinii, a causative agent of upright dieback and viscid rot disease in cranberry plants.</title>
        <authorList>
            <person name="Sarrasin M."/>
            <person name="Lang B.F."/>
            <person name="Burger G."/>
        </authorList>
    </citation>
    <scope>NUCLEOTIDE SEQUENCE [LARGE SCALE GENOMIC DNA]</scope>
    <source>
        <strain evidence="4 5">IS7</strain>
    </source>
</reference>
<keyword evidence="3" id="KW-0472">Membrane</keyword>